<gene>
    <name evidence="2" type="ORF">Q8G35_12490</name>
</gene>
<evidence type="ECO:0000313" key="3">
    <source>
        <dbReference type="Proteomes" id="UP001178277"/>
    </source>
</evidence>
<feature type="compositionally biased region" description="Basic and acidic residues" evidence="1">
    <location>
        <begin position="26"/>
        <end position="47"/>
    </location>
</feature>
<organism evidence="2 3">
    <name type="scientific">Peribacillus simplex</name>
    <dbReference type="NCBI Taxonomy" id="1478"/>
    <lineage>
        <taxon>Bacteria</taxon>
        <taxon>Bacillati</taxon>
        <taxon>Bacillota</taxon>
        <taxon>Bacilli</taxon>
        <taxon>Bacillales</taxon>
        <taxon>Bacillaceae</taxon>
        <taxon>Peribacillus</taxon>
    </lineage>
</organism>
<dbReference type="EMBL" id="JAUUTP010000011">
    <property type="protein sequence ID" value="MDP1419229.1"/>
    <property type="molecule type" value="Genomic_DNA"/>
</dbReference>
<dbReference type="Proteomes" id="UP001178277">
    <property type="component" value="Unassembled WGS sequence"/>
</dbReference>
<dbReference type="RefSeq" id="WP_305160513.1">
    <property type="nucleotide sequence ID" value="NZ_JAUUTP010000011.1"/>
</dbReference>
<feature type="region of interest" description="Disordered" evidence="1">
    <location>
        <begin position="23"/>
        <end position="47"/>
    </location>
</feature>
<reference evidence="2" key="1">
    <citation type="submission" date="2023-07" db="EMBL/GenBank/DDBJ databases">
        <title>Murine gut Bacillus species.</title>
        <authorList>
            <person name="Gutman E."/>
            <person name="Hashuel R."/>
            <person name="Litvak Y."/>
        </authorList>
    </citation>
    <scope>NUCLEOTIDE SEQUENCE</scope>
    <source>
        <strain evidence="2">RU283</strain>
    </source>
</reference>
<comment type="caution">
    <text evidence="2">The sequence shown here is derived from an EMBL/GenBank/DDBJ whole genome shotgun (WGS) entry which is preliminary data.</text>
</comment>
<protein>
    <submittedName>
        <fullName evidence="2">Uncharacterized protein</fullName>
    </submittedName>
</protein>
<evidence type="ECO:0000313" key="2">
    <source>
        <dbReference type="EMBL" id="MDP1419229.1"/>
    </source>
</evidence>
<accession>A0AA90NTE0</accession>
<sequence>MHEIEMTRLSILASWLTAPHLKKPMKPKDFYNPDKKQTPQKTTPDESKHILDELQKEMGVG</sequence>
<name>A0AA90NTE0_9BACI</name>
<evidence type="ECO:0000256" key="1">
    <source>
        <dbReference type="SAM" id="MobiDB-lite"/>
    </source>
</evidence>
<proteinExistence type="predicted"/>
<dbReference type="AlphaFoldDB" id="A0AA90NTE0"/>